<dbReference type="SUPFAM" id="SSF52047">
    <property type="entry name" value="RNI-like"/>
    <property type="match status" value="1"/>
</dbReference>
<evidence type="ECO:0000313" key="3">
    <source>
        <dbReference type="Proteomes" id="UP000011087"/>
    </source>
</evidence>
<dbReference type="EnsemblProtists" id="EKX38977">
    <property type="protein sequence ID" value="EKX38977"/>
    <property type="gene ID" value="GUITHDRAFT_114857"/>
</dbReference>
<dbReference type="KEGG" id="gtt:GUITHDRAFT_114857"/>
<dbReference type="GeneID" id="17295709"/>
<organism evidence="1">
    <name type="scientific">Guillardia theta (strain CCMP2712)</name>
    <name type="common">Cryptophyte</name>
    <dbReference type="NCBI Taxonomy" id="905079"/>
    <lineage>
        <taxon>Eukaryota</taxon>
        <taxon>Cryptophyceae</taxon>
        <taxon>Pyrenomonadales</taxon>
        <taxon>Geminigeraceae</taxon>
        <taxon>Guillardia</taxon>
    </lineage>
</organism>
<dbReference type="EMBL" id="JH993043">
    <property type="protein sequence ID" value="EKX38977.1"/>
    <property type="molecule type" value="Genomic_DNA"/>
</dbReference>
<protein>
    <submittedName>
        <fullName evidence="1 2">Uncharacterized protein</fullName>
    </submittedName>
</protein>
<dbReference type="Gene3D" id="3.80.10.10">
    <property type="entry name" value="Ribonuclease Inhibitor"/>
    <property type="match status" value="1"/>
</dbReference>
<evidence type="ECO:0000313" key="1">
    <source>
        <dbReference type="EMBL" id="EKX38977.1"/>
    </source>
</evidence>
<evidence type="ECO:0000313" key="2">
    <source>
        <dbReference type="EnsemblProtists" id="EKX38977"/>
    </source>
</evidence>
<name>L1ISA7_GUITC</name>
<dbReference type="Proteomes" id="UP000011087">
    <property type="component" value="Unassembled WGS sequence"/>
</dbReference>
<dbReference type="InterPro" id="IPR001611">
    <property type="entry name" value="Leu-rich_rpt"/>
</dbReference>
<accession>L1ISA7</accession>
<dbReference type="InterPro" id="IPR032675">
    <property type="entry name" value="LRR_dom_sf"/>
</dbReference>
<dbReference type="Pfam" id="PF13516">
    <property type="entry name" value="LRR_6"/>
    <property type="match status" value="2"/>
</dbReference>
<proteinExistence type="predicted"/>
<reference evidence="3" key="2">
    <citation type="submission" date="2012-11" db="EMBL/GenBank/DDBJ databases">
        <authorList>
            <person name="Kuo A."/>
            <person name="Curtis B.A."/>
            <person name="Tanifuji G."/>
            <person name="Burki F."/>
            <person name="Gruber A."/>
            <person name="Irimia M."/>
            <person name="Maruyama S."/>
            <person name="Arias M.C."/>
            <person name="Ball S.G."/>
            <person name="Gile G.H."/>
            <person name="Hirakawa Y."/>
            <person name="Hopkins J.F."/>
            <person name="Rensing S.A."/>
            <person name="Schmutz J."/>
            <person name="Symeonidi A."/>
            <person name="Elias M."/>
            <person name="Eveleigh R.J."/>
            <person name="Herman E.K."/>
            <person name="Klute M.J."/>
            <person name="Nakayama T."/>
            <person name="Obornik M."/>
            <person name="Reyes-Prieto A."/>
            <person name="Armbrust E.V."/>
            <person name="Aves S.J."/>
            <person name="Beiko R.G."/>
            <person name="Coutinho P."/>
            <person name="Dacks J.B."/>
            <person name="Durnford D.G."/>
            <person name="Fast N.M."/>
            <person name="Green B.R."/>
            <person name="Grisdale C."/>
            <person name="Hempe F."/>
            <person name="Henrissat B."/>
            <person name="Hoppner M.P."/>
            <person name="Ishida K.-I."/>
            <person name="Kim E."/>
            <person name="Koreny L."/>
            <person name="Kroth P.G."/>
            <person name="Liu Y."/>
            <person name="Malik S.-B."/>
            <person name="Maier U.G."/>
            <person name="McRose D."/>
            <person name="Mock T."/>
            <person name="Neilson J.A."/>
            <person name="Onodera N.T."/>
            <person name="Poole A.M."/>
            <person name="Pritham E.J."/>
            <person name="Richards T.A."/>
            <person name="Rocap G."/>
            <person name="Roy S.W."/>
            <person name="Sarai C."/>
            <person name="Schaack S."/>
            <person name="Shirato S."/>
            <person name="Slamovits C.H."/>
            <person name="Spencer D.F."/>
            <person name="Suzuki S."/>
            <person name="Worden A.Z."/>
            <person name="Zauner S."/>
            <person name="Barry K."/>
            <person name="Bell C."/>
            <person name="Bharti A.K."/>
            <person name="Crow J.A."/>
            <person name="Grimwood J."/>
            <person name="Kramer R."/>
            <person name="Lindquist E."/>
            <person name="Lucas S."/>
            <person name="Salamov A."/>
            <person name="McFadden G.I."/>
            <person name="Lane C.E."/>
            <person name="Keeling P.J."/>
            <person name="Gray M.W."/>
            <person name="Grigoriev I.V."/>
            <person name="Archibald J.M."/>
        </authorList>
    </citation>
    <scope>NUCLEOTIDE SEQUENCE</scope>
    <source>
        <strain evidence="3">CCMP2712</strain>
    </source>
</reference>
<dbReference type="PaxDb" id="55529-EKX38977"/>
<dbReference type="RefSeq" id="XP_005825957.1">
    <property type="nucleotide sequence ID" value="XM_005825900.1"/>
</dbReference>
<reference evidence="2" key="3">
    <citation type="submission" date="2016-03" db="UniProtKB">
        <authorList>
            <consortium name="EnsemblProtists"/>
        </authorList>
    </citation>
    <scope>IDENTIFICATION</scope>
</reference>
<reference evidence="1 3" key="1">
    <citation type="journal article" date="2012" name="Nature">
        <title>Algal genomes reveal evolutionary mosaicism and the fate of nucleomorphs.</title>
        <authorList>
            <consortium name="DOE Joint Genome Institute"/>
            <person name="Curtis B.A."/>
            <person name="Tanifuji G."/>
            <person name="Burki F."/>
            <person name="Gruber A."/>
            <person name="Irimia M."/>
            <person name="Maruyama S."/>
            <person name="Arias M.C."/>
            <person name="Ball S.G."/>
            <person name="Gile G.H."/>
            <person name="Hirakawa Y."/>
            <person name="Hopkins J.F."/>
            <person name="Kuo A."/>
            <person name="Rensing S.A."/>
            <person name="Schmutz J."/>
            <person name="Symeonidi A."/>
            <person name="Elias M."/>
            <person name="Eveleigh R.J."/>
            <person name="Herman E.K."/>
            <person name="Klute M.J."/>
            <person name="Nakayama T."/>
            <person name="Obornik M."/>
            <person name="Reyes-Prieto A."/>
            <person name="Armbrust E.V."/>
            <person name="Aves S.J."/>
            <person name="Beiko R.G."/>
            <person name="Coutinho P."/>
            <person name="Dacks J.B."/>
            <person name="Durnford D.G."/>
            <person name="Fast N.M."/>
            <person name="Green B.R."/>
            <person name="Grisdale C.J."/>
            <person name="Hempel F."/>
            <person name="Henrissat B."/>
            <person name="Hoppner M.P."/>
            <person name="Ishida K."/>
            <person name="Kim E."/>
            <person name="Koreny L."/>
            <person name="Kroth P.G."/>
            <person name="Liu Y."/>
            <person name="Malik S.B."/>
            <person name="Maier U.G."/>
            <person name="McRose D."/>
            <person name="Mock T."/>
            <person name="Neilson J.A."/>
            <person name="Onodera N.T."/>
            <person name="Poole A.M."/>
            <person name="Pritham E.J."/>
            <person name="Richards T.A."/>
            <person name="Rocap G."/>
            <person name="Roy S.W."/>
            <person name="Sarai C."/>
            <person name="Schaack S."/>
            <person name="Shirato S."/>
            <person name="Slamovits C.H."/>
            <person name="Spencer D.F."/>
            <person name="Suzuki S."/>
            <person name="Worden A.Z."/>
            <person name="Zauner S."/>
            <person name="Barry K."/>
            <person name="Bell C."/>
            <person name="Bharti A.K."/>
            <person name="Crow J.A."/>
            <person name="Grimwood J."/>
            <person name="Kramer R."/>
            <person name="Lindquist E."/>
            <person name="Lucas S."/>
            <person name="Salamov A."/>
            <person name="McFadden G.I."/>
            <person name="Lane C.E."/>
            <person name="Keeling P.J."/>
            <person name="Gray M.W."/>
            <person name="Grigoriev I.V."/>
            <person name="Archibald J.M."/>
        </authorList>
    </citation>
    <scope>NUCLEOTIDE SEQUENCE</scope>
    <source>
        <strain evidence="1 3">CCMP2712</strain>
    </source>
</reference>
<sequence length="103" mass="11572">MRTGPTVMLNDMMTRALRDDSTLVVFDAKELKEAERRSRETWQRICDAIKFNTNIRELLLRDCSIDDMGAVVLSEGLAQNNRIVHADLQYNNIGDAGASAIVC</sequence>
<dbReference type="AlphaFoldDB" id="L1ISA7"/>
<dbReference type="HOGENOM" id="CLU_2268973_0_0_1"/>
<keyword evidence="3" id="KW-1185">Reference proteome</keyword>
<gene>
    <name evidence="1" type="ORF">GUITHDRAFT_114857</name>
</gene>